<dbReference type="AlphaFoldDB" id="A0A164W9F3"/>
<gene>
    <name evidence="1" type="ORF">SISNIDRAFT_484383</name>
</gene>
<dbReference type="Gene3D" id="1.25.40.10">
    <property type="entry name" value="Tetratricopeptide repeat domain"/>
    <property type="match status" value="3"/>
</dbReference>
<dbReference type="Proteomes" id="UP000076722">
    <property type="component" value="Unassembled WGS sequence"/>
</dbReference>
<dbReference type="PANTHER" id="PTHR47691">
    <property type="entry name" value="REGULATOR-RELATED"/>
    <property type="match status" value="1"/>
</dbReference>
<name>A0A164W9F3_9AGAM</name>
<dbReference type="SMART" id="SM00028">
    <property type="entry name" value="TPR"/>
    <property type="match status" value="6"/>
</dbReference>
<evidence type="ECO:0008006" key="3">
    <source>
        <dbReference type="Google" id="ProtNLM"/>
    </source>
</evidence>
<dbReference type="InterPro" id="IPR059179">
    <property type="entry name" value="MLKL-like_MCAfunc"/>
</dbReference>
<reference evidence="1 2" key="1">
    <citation type="journal article" date="2016" name="Mol. Biol. Evol.">
        <title>Comparative Genomics of Early-Diverging Mushroom-Forming Fungi Provides Insights into the Origins of Lignocellulose Decay Capabilities.</title>
        <authorList>
            <person name="Nagy L.G."/>
            <person name="Riley R."/>
            <person name="Tritt A."/>
            <person name="Adam C."/>
            <person name="Daum C."/>
            <person name="Floudas D."/>
            <person name="Sun H."/>
            <person name="Yadav J.S."/>
            <person name="Pangilinan J."/>
            <person name="Larsson K.H."/>
            <person name="Matsuura K."/>
            <person name="Barry K."/>
            <person name="Labutti K."/>
            <person name="Kuo R."/>
            <person name="Ohm R.A."/>
            <person name="Bhattacharya S.S."/>
            <person name="Shirouzu T."/>
            <person name="Yoshinaga Y."/>
            <person name="Martin F.M."/>
            <person name="Grigoriev I.V."/>
            <person name="Hibbett D.S."/>
        </authorList>
    </citation>
    <scope>NUCLEOTIDE SEQUENCE [LARGE SCALE GENOMIC DNA]</scope>
    <source>
        <strain evidence="1 2">HHB9708</strain>
    </source>
</reference>
<proteinExistence type="predicted"/>
<dbReference type="PANTHER" id="PTHR47691:SF3">
    <property type="entry name" value="HTH-TYPE TRANSCRIPTIONAL REGULATOR RV0890C-RELATED"/>
    <property type="match status" value="1"/>
</dbReference>
<dbReference type="SUPFAM" id="SSF48452">
    <property type="entry name" value="TPR-like"/>
    <property type="match status" value="3"/>
</dbReference>
<dbReference type="CDD" id="cd21037">
    <property type="entry name" value="MLKL_NTD"/>
    <property type="match status" value="1"/>
</dbReference>
<protein>
    <recommendedName>
        <fullName evidence="3">TPR-like protein</fullName>
    </recommendedName>
</protein>
<dbReference type="Gene3D" id="3.40.50.300">
    <property type="entry name" value="P-loop containing nucleotide triphosphate hydrolases"/>
    <property type="match status" value="1"/>
</dbReference>
<dbReference type="InterPro" id="IPR011990">
    <property type="entry name" value="TPR-like_helical_dom_sf"/>
</dbReference>
<accession>A0A164W9F3</accession>
<evidence type="ECO:0000313" key="2">
    <source>
        <dbReference type="Proteomes" id="UP000076722"/>
    </source>
</evidence>
<keyword evidence="2" id="KW-1185">Reference proteome</keyword>
<evidence type="ECO:0000313" key="1">
    <source>
        <dbReference type="EMBL" id="KZS94856.1"/>
    </source>
</evidence>
<dbReference type="InterPro" id="IPR019734">
    <property type="entry name" value="TPR_rpt"/>
</dbReference>
<dbReference type="EMBL" id="KV419403">
    <property type="protein sequence ID" value="KZS94856.1"/>
    <property type="molecule type" value="Genomic_DNA"/>
</dbReference>
<organism evidence="1 2">
    <name type="scientific">Sistotremastrum niveocremeum HHB9708</name>
    <dbReference type="NCBI Taxonomy" id="1314777"/>
    <lineage>
        <taxon>Eukaryota</taxon>
        <taxon>Fungi</taxon>
        <taxon>Dikarya</taxon>
        <taxon>Basidiomycota</taxon>
        <taxon>Agaricomycotina</taxon>
        <taxon>Agaricomycetes</taxon>
        <taxon>Sistotremastrales</taxon>
        <taxon>Sistotremastraceae</taxon>
        <taxon>Sertulicium</taxon>
        <taxon>Sertulicium niveocremeum</taxon>
    </lineage>
</organism>
<dbReference type="SUPFAM" id="SSF52540">
    <property type="entry name" value="P-loop containing nucleoside triphosphate hydrolases"/>
    <property type="match status" value="1"/>
</dbReference>
<dbReference type="InterPro" id="IPR027417">
    <property type="entry name" value="P-loop_NTPase"/>
</dbReference>
<sequence>MPGSPLAPHPPHLDAYIAGALQGLRTLADLDSSPYVGTIARTAMMIYDIGQGKTAVDRNLERLREKVVESVWAILEPWKAYDNPDEHLIDAVGKLMRSLDQIAKHVQHKLGRGRFRRMLTFNDDQTVTRDLEEDLEMSIMTFHTQLSLVNVKLSSRVISREAEVHQEVRRLLDENHAEQIEMLQQDNVSTTSSAQSTRPKAVYKRLPPRPQVFFGRSGPIELLKSHICATESQNTIILGIGGIGKTSLALSLLHDPGTCVVYGESRCFLSCEFLSNANAVLTGIAGCYGIESEGDRTILDLTEIVSEASRSFLVLDNFETPWEHDAGREEAELLLSSLSEIPGLSLLVTMRGSERPSGVRWAHPFLPPLSSLDLRAAKATFMTVSGCQCPEDDVDNLLDVLDNVPLAVTLTANLAQHTPCSELLASWNEARTAMITKGPTFSENKQSNLDRSIWLSLNSERMTRSPKALEVLQILSILPSGLSPDYLVAMSHDKLEVRRAISVLRQVALVYEDTTGTQSGVAAPLRVLTPIREYVAQHHPLSSSTVAFIHDFYLNFAHRTSVQPDSQEPTSESTNLKSQLHNISVVFMKALSDDHEIDRTVRVILELGHQLEGASRGLAPAALDAARRIGDKSLEADCLVAVSDFAWFPDQDFYRKKEHLELAAKLYRELEVPDDDVRIGRCLSGLSEMIFRSGDFEQGIALCLQAIASLEKSSATEEHILALYKAGRMCARTRKFRPAITYAKEALRLCTKPSQHYILPRLHSVLVEVYLGRFQWKAVDYHLQKLTAAQGHTDKESKDSAEATQMRAEMALHLSRLDEAQEFFDQVHYIWKKLGRREYMPDCHYSWGLVALRKWDVDTALKHFNAALHLYREMGYHCLSRCLLYYAQAEIQRGNFATAVSHLHECRRQYRKPGEMTVEVESGALALFGDAHLHFGDEQGALRFYIPSLILNLREDNLLEAARGIRRLGQYMAAEGSFEEAKACYTVAVEMLEPTEMSFYVSECHVKYAECAVLAKDVGTARARFGKAMALYEEIGDKHLVTQCRQSLEAL</sequence>